<dbReference type="Proteomes" id="UP001218188">
    <property type="component" value="Unassembled WGS sequence"/>
</dbReference>
<accession>A0AAD6T2R1</accession>
<keyword evidence="1" id="KW-0472">Membrane</keyword>
<evidence type="ECO:0000313" key="3">
    <source>
        <dbReference type="Proteomes" id="UP001218188"/>
    </source>
</evidence>
<evidence type="ECO:0000256" key="1">
    <source>
        <dbReference type="SAM" id="Phobius"/>
    </source>
</evidence>
<dbReference type="GO" id="GO:0016705">
    <property type="term" value="F:oxidoreductase activity, acting on paired donors, with incorporation or reduction of molecular oxygen"/>
    <property type="evidence" value="ECO:0007669"/>
    <property type="project" value="InterPro"/>
</dbReference>
<dbReference type="AlphaFoldDB" id="A0AAD6T2R1"/>
<dbReference type="Gene3D" id="1.10.630.10">
    <property type="entry name" value="Cytochrome P450"/>
    <property type="match status" value="1"/>
</dbReference>
<organism evidence="2 3">
    <name type="scientific">Mycena alexandri</name>
    <dbReference type="NCBI Taxonomy" id="1745969"/>
    <lineage>
        <taxon>Eukaryota</taxon>
        <taxon>Fungi</taxon>
        <taxon>Dikarya</taxon>
        <taxon>Basidiomycota</taxon>
        <taxon>Agaricomycotina</taxon>
        <taxon>Agaricomycetes</taxon>
        <taxon>Agaricomycetidae</taxon>
        <taxon>Agaricales</taxon>
        <taxon>Marasmiineae</taxon>
        <taxon>Mycenaceae</taxon>
        <taxon>Mycena</taxon>
    </lineage>
</organism>
<keyword evidence="1" id="KW-0812">Transmembrane</keyword>
<dbReference type="GO" id="GO:0020037">
    <property type="term" value="F:heme binding"/>
    <property type="evidence" value="ECO:0007669"/>
    <property type="project" value="InterPro"/>
</dbReference>
<keyword evidence="3" id="KW-1185">Reference proteome</keyword>
<keyword evidence="1" id="KW-1133">Transmembrane helix</keyword>
<dbReference type="GO" id="GO:0004497">
    <property type="term" value="F:monooxygenase activity"/>
    <property type="evidence" value="ECO:0007669"/>
    <property type="project" value="InterPro"/>
</dbReference>
<proteinExistence type="predicted"/>
<evidence type="ECO:0008006" key="4">
    <source>
        <dbReference type="Google" id="ProtNLM"/>
    </source>
</evidence>
<name>A0AAD6T2R1_9AGAR</name>
<feature type="non-terminal residue" evidence="2">
    <location>
        <position position="62"/>
    </location>
</feature>
<dbReference type="InterPro" id="IPR036396">
    <property type="entry name" value="Cyt_P450_sf"/>
</dbReference>
<comment type="caution">
    <text evidence="2">The sequence shown here is derived from an EMBL/GenBank/DDBJ whole genome shotgun (WGS) entry which is preliminary data.</text>
</comment>
<evidence type="ECO:0000313" key="2">
    <source>
        <dbReference type="EMBL" id="KAJ7037360.1"/>
    </source>
</evidence>
<reference evidence="2" key="1">
    <citation type="submission" date="2023-03" db="EMBL/GenBank/DDBJ databases">
        <title>Massive genome expansion in bonnet fungi (Mycena s.s.) driven by repeated elements and novel gene families across ecological guilds.</title>
        <authorList>
            <consortium name="Lawrence Berkeley National Laboratory"/>
            <person name="Harder C.B."/>
            <person name="Miyauchi S."/>
            <person name="Viragh M."/>
            <person name="Kuo A."/>
            <person name="Thoen E."/>
            <person name="Andreopoulos B."/>
            <person name="Lu D."/>
            <person name="Skrede I."/>
            <person name="Drula E."/>
            <person name="Henrissat B."/>
            <person name="Morin E."/>
            <person name="Kohler A."/>
            <person name="Barry K."/>
            <person name="LaButti K."/>
            <person name="Morin E."/>
            <person name="Salamov A."/>
            <person name="Lipzen A."/>
            <person name="Mereny Z."/>
            <person name="Hegedus B."/>
            <person name="Baldrian P."/>
            <person name="Stursova M."/>
            <person name="Weitz H."/>
            <person name="Taylor A."/>
            <person name="Grigoriev I.V."/>
            <person name="Nagy L.G."/>
            <person name="Martin F."/>
            <person name="Kauserud H."/>
        </authorList>
    </citation>
    <scope>NUCLEOTIDE SEQUENCE</scope>
    <source>
        <strain evidence="2">CBHHK200</strain>
    </source>
</reference>
<feature type="transmembrane region" description="Helical" evidence="1">
    <location>
        <begin position="6"/>
        <end position="23"/>
    </location>
</feature>
<gene>
    <name evidence="2" type="ORF">C8F04DRAFT_913181</name>
</gene>
<dbReference type="GO" id="GO:0005506">
    <property type="term" value="F:iron ion binding"/>
    <property type="evidence" value="ECO:0007669"/>
    <property type="project" value="InterPro"/>
</dbReference>
<sequence>MDLIFIFSTVFAAWIVRYLVFNFSRNHRCFPPGPSTWPMVGNILKLPSGAAWYTFLEWKREY</sequence>
<protein>
    <recommendedName>
        <fullName evidence="4">Cytochrome P450</fullName>
    </recommendedName>
</protein>
<dbReference type="EMBL" id="JARJCM010000037">
    <property type="protein sequence ID" value="KAJ7037360.1"/>
    <property type="molecule type" value="Genomic_DNA"/>
</dbReference>